<feature type="domain" description="Peptidase A2" evidence="6">
    <location>
        <begin position="1292"/>
        <end position="1332"/>
    </location>
</feature>
<feature type="compositionally biased region" description="Polar residues" evidence="4">
    <location>
        <begin position="1051"/>
        <end position="1068"/>
    </location>
</feature>
<dbReference type="GO" id="GO:0008270">
    <property type="term" value="F:zinc ion binding"/>
    <property type="evidence" value="ECO:0007669"/>
    <property type="project" value="UniProtKB-KW"/>
</dbReference>
<keyword evidence="3" id="KW-0175">Coiled coil</keyword>
<dbReference type="InterPro" id="IPR043502">
    <property type="entry name" value="DNA/RNA_pol_sf"/>
</dbReference>
<keyword evidence="8" id="KW-1185">Reference proteome</keyword>
<evidence type="ECO:0000259" key="5">
    <source>
        <dbReference type="PROSITE" id="PS50158"/>
    </source>
</evidence>
<dbReference type="PANTHER" id="PTHR47331">
    <property type="entry name" value="PHD-TYPE DOMAIN-CONTAINING PROTEIN"/>
    <property type="match status" value="1"/>
</dbReference>
<evidence type="ECO:0000256" key="4">
    <source>
        <dbReference type="SAM" id="MobiDB-lite"/>
    </source>
</evidence>
<keyword evidence="2" id="KW-0479">Metal-binding</keyword>
<accession>A0A0V0Z5L6</accession>
<dbReference type="InterPro" id="IPR001995">
    <property type="entry name" value="Peptidase_A2_cat"/>
</dbReference>
<keyword evidence="2" id="KW-0863">Zinc-finger</keyword>
<feature type="region of interest" description="Disordered" evidence="4">
    <location>
        <begin position="328"/>
        <end position="347"/>
    </location>
</feature>
<dbReference type="Pfam" id="PF05380">
    <property type="entry name" value="Peptidase_A17"/>
    <property type="match status" value="1"/>
</dbReference>
<evidence type="ECO:0000313" key="8">
    <source>
        <dbReference type="Proteomes" id="UP000054783"/>
    </source>
</evidence>
<evidence type="ECO:0000313" key="7">
    <source>
        <dbReference type="EMBL" id="KRY07354.1"/>
    </source>
</evidence>
<dbReference type="SUPFAM" id="SSF50630">
    <property type="entry name" value="Acid proteases"/>
    <property type="match status" value="1"/>
</dbReference>
<feature type="region of interest" description="Disordered" evidence="4">
    <location>
        <begin position="1040"/>
        <end position="1076"/>
    </location>
</feature>
<name>A0A0V0Z5L6_9BILA</name>
<dbReference type="EMBL" id="JYDQ01000484">
    <property type="protein sequence ID" value="KRY07354.1"/>
    <property type="molecule type" value="Genomic_DNA"/>
</dbReference>
<feature type="domain" description="CCHC-type" evidence="5">
    <location>
        <begin position="308"/>
        <end position="321"/>
    </location>
</feature>
<feature type="region of interest" description="Disordered" evidence="4">
    <location>
        <begin position="587"/>
        <end position="620"/>
    </location>
</feature>
<evidence type="ECO:0008006" key="9">
    <source>
        <dbReference type="Google" id="ProtNLM"/>
    </source>
</evidence>
<evidence type="ECO:0000256" key="2">
    <source>
        <dbReference type="PROSITE-ProRule" id="PRU00047"/>
    </source>
</evidence>
<reference evidence="7 8" key="1">
    <citation type="submission" date="2015-01" db="EMBL/GenBank/DDBJ databases">
        <title>Evolution of Trichinella species and genotypes.</title>
        <authorList>
            <person name="Korhonen P.K."/>
            <person name="Edoardo P."/>
            <person name="Giuseppe L.R."/>
            <person name="Gasser R.B."/>
        </authorList>
    </citation>
    <scope>NUCLEOTIDE SEQUENCE [LARGE SCALE GENOMIC DNA]</scope>
    <source>
        <strain evidence="7">ISS2496</strain>
    </source>
</reference>
<evidence type="ECO:0000259" key="6">
    <source>
        <dbReference type="PROSITE" id="PS50175"/>
    </source>
</evidence>
<dbReference type="PROSITE" id="PS50175">
    <property type="entry name" value="ASP_PROT_RETROV"/>
    <property type="match status" value="1"/>
</dbReference>
<feature type="compositionally biased region" description="Basic and acidic residues" evidence="4">
    <location>
        <begin position="1040"/>
        <end position="1049"/>
    </location>
</feature>
<proteinExistence type="predicted"/>
<evidence type="ECO:0000256" key="1">
    <source>
        <dbReference type="ARBA" id="ARBA00022801"/>
    </source>
</evidence>
<feature type="compositionally biased region" description="Basic and acidic residues" evidence="4">
    <location>
        <begin position="596"/>
        <end position="605"/>
    </location>
</feature>
<dbReference type="PROSITE" id="PS50158">
    <property type="entry name" value="ZF_CCHC"/>
    <property type="match status" value="1"/>
</dbReference>
<dbReference type="GO" id="GO:0006508">
    <property type="term" value="P:proteolysis"/>
    <property type="evidence" value="ECO:0007669"/>
    <property type="project" value="InterPro"/>
</dbReference>
<dbReference type="SUPFAM" id="SSF56672">
    <property type="entry name" value="DNA/RNA polymerases"/>
    <property type="match status" value="1"/>
</dbReference>
<dbReference type="GO" id="GO:0003676">
    <property type="term" value="F:nucleic acid binding"/>
    <property type="evidence" value="ECO:0007669"/>
    <property type="project" value="InterPro"/>
</dbReference>
<protein>
    <recommendedName>
        <fullName evidence="9">CCHC-type domain-containing protein</fullName>
    </recommendedName>
</protein>
<organism evidence="7 8">
    <name type="scientific">Trichinella patagoniensis</name>
    <dbReference type="NCBI Taxonomy" id="990121"/>
    <lineage>
        <taxon>Eukaryota</taxon>
        <taxon>Metazoa</taxon>
        <taxon>Ecdysozoa</taxon>
        <taxon>Nematoda</taxon>
        <taxon>Enoplea</taxon>
        <taxon>Dorylaimia</taxon>
        <taxon>Trichinellida</taxon>
        <taxon>Trichinellidae</taxon>
        <taxon>Trichinella</taxon>
    </lineage>
</organism>
<evidence type="ECO:0000256" key="3">
    <source>
        <dbReference type="SAM" id="Coils"/>
    </source>
</evidence>
<dbReference type="InterPro" id="IPR021109">
    <property type="entry name" value="Peptidase_aspartic_dom_sf"/>
</dbReference>
<keyword evidence="2" id="KW-0862">Zinc</keyword>
<comment type="caution">
    <text evidence="7">The sequence shown here is derived from an EMBL/GenBank/DDBJ whole genome shotgun (WGS) entry which is preliminary data.</text>
</comment>
<keyword evidence="1" id="KW-0378">Hydrolase</keyword>
<sequence length="1332" mass="149636">MVEAVSKVKSLSLLKKLDLGKRLSVKLLEELHQLLEERAALREIEERLRISDEHYRQVEESQEEFETTLNDDEANTAMDEWARFRQTFRKSKAKARALIDEMRTVDVVPGSIRSAEADRNIRLPQCALPIFDRYVTKFRQFWDQFESSVYQQKDLADAVKPVYLRNCLTGDAFGAISVLTAADCLIMVARELLPEQTRIKWDEITMEYELAQSDLSQFMQFLRNQAEVMQQNRRPSLPVIGSKSSSVARTPQKITYLGRHMKAATHLQASVSDCCPVCRGSHQASDCPVIWKATRGRRRALVRKAGLCFQCLKSGHVARECCRFGDDKTKSGNGGEPRTLRSSEMPFDTLLEKDQKTREVNPVNLNLASQNKSGRTRDGKRKMVVNRLFDTGAERSFVREDVAQELGLRGEKLSVTVHGFGSGSEDLQESLLVRFHLSPLSGEPQKPIKALTTKNLCDDMFQPLILSRAWPHLRDLELADKEEEDQTVHVVIGVDYFFSMLGSTIVRAGGVDNLDKMTSTYSCQRMTARWPLVIFYNIIDVSAYNAYVLRTEKHPAWNVGRLHKHRLFLEELGKALVQPEMMRRKTLPRTAAAKSAVERLRKDAEQPSTSGITDTDTSGKKEPDVNCVFKVTTRQAVLGSITGKIISSISDPEDKSRKEYAAVIQSCLDNGWAEEAPDAGPLGRTCQVPNSHARFRDISLNDLLDAGSKLQPDLLVILIRFRRYRIGLQADIQKMYLEIALYEADRDVCRFLWSEPGENKPPKIYRLTRVCFGLTCLPYLAMQTIRWHAEKHQAECAGALSDLLPNMYVDDLVVSCDSVADARKIAKEATELLGKGGFHLAKWASNSAAAVDGILAEDQEPSDASRLWKTLGIFWQREFDMLIFRPPERVAEFPDIKRGVLKALAFRSVGMFGAIHETKTQWRTWKEELPDIPRIVMERALVQVLRKTITRLELHGFANASAKAYGTVVYLRLAHSDGKIETRLVAAKTRDAPIKCVADVDRANDSIPAENEAEERSEAEYGSTCLRVWVAVGELPEKLSESARQKGRESPVNTGPSKNNNGRANNTVEEADEPARGRGLLQWGPVREMMPSAYQDFLRISRVPLPDHGMIARYLLSDIVRHELYPAGQTRENSFEEFKKRLLGAGWTQSRRVVTRPCGAFRPGITSKEAYLAIRLQEPATLTEARRLVSKVMQAEDFHQKRQTHIGNPKSEKTEATQPKDDLIHEYDPPREETVVSMAVAWTTSDATAHTKDAYPKGTQSGKPGNLRMLSMAGLQAGETPCVNGKLSGTRVSLLLDTGAVVSVIPESLWQITSGGEPLERETGTILLADGR</sequence>
<gene>
    <name evidence="7" type="ORF">T12_3644</name>
</gene>
<dbReference type="InterPro" id="IPR001878">
    <property type="entry name" value="Znf_CCHC"/>
</dbReference>
<dbReference type="GO" id="GO:0004190">
    <property type="term" value="F:aspartic-type endopeptidase activity"/>
    <property type="evidence" value="ECO:0007669"/>
    <property type="project" value="InterPro"/>
</dbReference>
<feature type="region of interest" description="Disordered" evidence="4">
    <location>
        <begin position="1199"/>
        <end position="1218"/>
    </location>
</feature>
<feature type="coiled-coil region" evidence="3">
    <location>
        <begin position="24"/>
        <end position="61"/>
    </location>
</feature>
<dbReference type="Proteomes" id="UP000054783">
    <property type="component" value="Unassembled WGS sequence"/>
</dbReference>
<dbReference type="InterPro" id="IPR008042">
    <property type="entry name" value="Retrotrans_Pao"/>
</dbReference>